<evidence type="ECO:0000259" key="8">
    <source>
        <dbReference type="PROSITE" id="PS50928"/>
    </source>
</evidence>
<dbReference type="Gene3D" id="1.10.3720.10">
    <property type="entry name" value="MetI-like"/>
    <property type="match status" value="1"/>
</dbReference>
<dbReference type="PROSITE" id="PS51257">
    <property type="entry name" value="PROKAR_LIPOPROTEIN"/>
    <property type="match status" value="1"/>
</dbReference>
<feature type="transmembrane region" description="Helical" evidence="7">
    <location>
        <begin position="144"/>
        <end position="168"/>
    </location>
</feature>
<dbReference type="PANTHER" id="PTHR43744:SF12">
    <property type="entry name" value="ABC TRANSPORTER PERMEASE PROTEIN MG189-RELATED"/>
    <property type="match status" value="1"/>
</dbReference>
<comment type="subcellular location">
    <subcellularLocation>
        <location evidence="1 7">Cell membrane</location>
        <topology evidence="1 7">Multi-pass membrane protein</topology>
    </subcellularLocation>
</comment>
<proteinExistence type="inferred from homology"/>
<organism evidence="9 10">
    <name type="scientific">Microbacterium pseudoresistens</name>
    <dbReference type="NCBI Taxonomy" id="640634"/>
    <lineage>
        <taxon>Bacteria</taxon>
        <taxon>Bacillati</taxon>
        <taxon>Actinomycetota</taxon>
        <taxon>Actinomycetes</taxon>
        <taxon>Micrococcales</taxon>
        <taxon>Microbacteriaceae</taxon>
        <taxon>Microbacterium</taxon>
    </lineage>
</organism>
<protein>
    <submittedName>
        <fullName evidence="9">Multiple sugar transport system permease protein</fullName>
    </submittedName>
</protein>
<dbReference type="InterPro" id="IPR035906">
    <property type="entry name" value="MetI-like_sf"/>
</dbReference>
<evidence type="ECO:0000256" key="6">
    <source>
        <dbReference type="ARBA" id="ARBA00023136"/>
    </source>
</evidence>
<dbReference type="Pfam" id="PF00528">
    <property type="entry name" value="BPD_transp_1"/>
    <property type="match status" value="1"/>
</dbReference>
<evidence type="ECO:0000256" key="1">
    <source>
        <dbReference type="ARBA" id="ARBA00004651"/>
    </source>
</evidence>
<dbReference type="AlphaFoldDB" id="A0A7Y9ET83"/>
<feature type="transmembrane region" description="Helical" evidence="7">
    <location>
        <begin position="16"/>
        <end position="37"/>
    </location>
</feature>
<dbReference type="EMBL" id="JACCBH010000001">
    <property type="protein sequence ID" value="NYD53505.1"/>
    <property type="molecule type" value="Genomic_DNA"/>
</dbReference>
<evidence type="ECO:0000256" key="7">
    <source>
        <dbReference type="RuleBase" id="RU363032"/>
    </source>
</evidence>
<feature type="transmembrane region" description="Helical" evidence="7">
    <location>
        <begin position="189"/>
        <end position="211"/>
    </location>
</feature>
<evidence type="ECO:0000313" key="10">
    <source>
        <dbReference type="Proteomes" id="UP000552045"/>
    </source>
</evidence>
<dbReference type="GO" id="GO:0005886">
    <property type="term" value="C:plasma membrane"/>
    <property type="evidence" value="ECO:0007669"/>
    <property type="project" value="UniProtKB-SubCell"/>
</dbReference>
<comment type="caution">
    <text evidence="9">The sequence shown here is derived from an EMBL/GenBank/DDBJ whole genome shotgun (WGS) entry which is preliminary data.</text>
</comment>
<dbReference type="CDD" id="cd06261">
    <property type="entry name" value="TM_PBP2"/>
    <property type="match status" value="1"/>
</dbReference>
<reference evidence="9 10" key="1">
    <citation type="submission" date="2020-07" db="EMBL/GenBank/DDBJ databases">
        <title>Sequencing the genomes of 1000 actinobacteria strains.</title>
        <authorList>
            <person name="Klenk H.-P."/>
        </authorList>
    </citation>
    <scope>NUCLEOTIDE SEQUENCE [LARGE SCALE GENOMIC DNA]</scope>
    <source>
        <strain evidence="9 10">DSM 22185</strain>
    </source>
</reference>
<feature type="transmembrane region" description="Helical" evidence="7">
    <location>
        <begin position="248"/>
        <end position="269"/>
    </location>
</feature>
<evidence type="ECO:0000256" key="5">
    <source>
        <dbReference type="ARBA" id="ARBA00022989"/>
    </source>
</evidence>
<accession>A0A7Y9ET83</accession>
<dbReference type="PROSITE" id="PS50928">
    <property type="entry name" value="ABC_TM1"/>
    <property type="match status" value="1"/>
</dbReference>
<dbReference type="InterPro" id="IPR000515">
    <property type="entry name" value="MetI-like"/>
</dbReference>
<dbReference type="PANTHER" id="PTHR43744">
    <property type="entry name" value="ABC TRANSPORTER PERMEASE PROTEIN MG189-RELATED-RELATED"/>
    <property type="match status" value="1"/>
</dbReference>
<keyword evidence="9" id="KW-0762">Sugar transport</keyword>
<dbReference type="RefSeq" id="WP_179431103.1">
    <property type="nucleotide sequence ID" value="NZ_BAABLC010000005.1"/>
</dbReference>
<keyword evidence="10" id="KW-1185">Reference proteome</keyword>
<name>A0A7Y9ET83_9MICO</name>
<keyword evidence="5 7" id="KW-1133">Transmembrane helix</keyword>
<evidence type="ECO:0000256" key="3">
    <source>
        <dbReference type="ARBA" id="ARBA00022475"/>
    </source>
</evidence>
<dbReference type="SUPFAM" id="SSF161098">
    <property type="entry name" value="MetI-like"/>
    <property type="match status" value="1"/>
</dbReference>
<comment type="similarity">
    <text evidence="7">Belongs to the binding-protein-dependent transport system permease family.</text>
</comment>
<sequence length="284" mass="31476">MTKRRTTPRVRIGRGVNYLTLIVISCVFLGPILWMVLGSVKSDAEILSYPPTLFPSEFKWSNYAQVFELQPFARQFFNSVFVMALVCALTVIVSACAGYAFARVKPLGSSILFLVLLSATFIPPEATIVPLFQLVTSLGWIDTYYPLVIITVFLHSAPIATFILRQAYLGLPKELGESARLDGASDLRIFLTIYTPLVRPSLAAVVVLAGWHSWSQYLEPLIYLRDTEMFTVPLALTQFYDPFAGPMWGIQMAATTLSVLPVLILFLFAQRHVISGLTAGAVKS</sequence>
<keyword evidence="6 7" id="KW-0472">Membrane</keyword>
<evidence type="ECO:0000256" key="2">
    <source>
        <dbReference type="ARBA" id="ARBA00022448"/>
    </source>
</evidence>
<feature type="domain" description="ABC transmembrane type-1" evidence="8">
    <location>
        <begin position="76"/>
        <end position="269"/>
    </location>
</feature>
<keyword evidence="4 7" id="KW-0812">Transmembrane</keyword>
<keyword evidence="3" id="KW-1003">Cell membrane</keyword>
<dbReference type="GO" id="GO:0055085">
    <property type="term" value="P:transmembrane transport"/>
    <property type="evidence" value="ECO:0007669"/>
    <property type="project" value="InterPro"/>
</dbReference>
<dbReference type="Proteomes" id="UP000552045">
    <property type="component" value="Unassembled WGS sequence"/>
</dbReference>
<feature type="transmembrane region" description="Helical" evidence="7">
    <location>
        <begin position="111"/>
        <end position="132"/>
    </location>
</feature>
<evidence type="ECO:0000256" key="4">
    <source>
        <dbReference type="ARBA" id="ARBA00022692"/>
    </source>
</evidence>
<gene>
    <name evidence="9" type="ORF">BKA02_000560</name>
</gene>
<keyword evidence="2 7" id="KW-0813">Transport</keyword>
<feature type="transmembrane region" description="Helical" evidence="7">
    <location>
        <begin position="76"/>
        <end position="99"/>
    </location>
</feature>
<evidence type="ECO:0000313" key="9">
    <source>
        <dbReference type="EMBL" id="NYD53505.1"/>
    </source>
</evidence>